<proteinExistence type="predicted"/>
<sequence>MTSGETWTLRRDREVLGTIEIRGGDFPWLSGEWVPTVWFDDVRALFERELELVEGPEFDGKIDDWEDAYREIWRQGVRLHRPEGTAVPEFLLHIRGDEAWFRWSDEAFESGGVADS</sequence>
<name>A0A6J7D4R1_9ZZZZ</name>
<gene>
    <name evidence="1" type="ORF">UFOPK3376_00466</name>
</gene>
<accession>A0A6J7D4R1</accession>
<reference evidence="1" key="1">
    <citation type="submission" date="2020-05" db="EMBL/GenBank/DDBJ databases">
        <authorList>
            <person name="Chiriac C."/>
            <person name="Salcher M."/>
            <person name="Ghai R."/>
            <person name="Kavagutti S V."/>
        </authorList>
    </citation>
    <scope>NUCLEOTIDE SEQUENCE</scope>
</reference>
<dbReference type="EMBL" id="CAFBLP010000008">
    <property type="protein sequence ID" value="CAB4864670.1"/>
    <property type="molecule type" value="Genomic_DNA"/>
</dbReference>
<protein>
    <submittedName>
        <fullName evidence="1">Unannotated protein</fullName>
    </submittedName>
</protein>
<organism evidence="1">
    <name type="scientific">freshwater metagenome</name>
    <dbReference type="NCBI Taxonomy" id="449393"/>
    <lineage>
        <taxon>unclassified sequences</taxon>
        <taxon>metagenomes</taxon>
        <taxon>ecological metagenomes</taxon>
    </lineage>
</organism>
<dbReference type="AlphaFoldDB" id="A0A6J7D4R1"/>
<evidence type="ECO:0000313" key="1">
    <source>
        <dbReference type="EMBL" id="CAB4864670.1"/>
    </source>
</evidence>